<keyword evidence="2" id="KW-1185">Reference proteome</keyword>
<comment type="caution">
    <text evidence="1">The sequence shown here is derived from an EMBL/GenBank/DDBJ whole genome shotgun (WGS) entry which is preliminary data.</text>
</comment>
<sequence>MQNYGELEINCIPSNTSERTSLNKDCYWGFSKRRHTGYEGHDGDKTNYNRIELELSISKDCQEVAEAKVDNINNVSLPSSNPGQDHPMKAFPPPVTSTTLFFHCPVTFTLRLSVSNGV</sequence>
<reference evidence="1 2" key="1">
    <citation type="submission" date="2024-09" db="EMBL/GenBank/DDBJ databases">
        <title>Rethinking Asexuality: The Enigmatic Case of Functional Sexual Genes in Lepraria (Stereocaulaceae).</title>
        <authorList>
            <person name="Doellman M."/>
            <person name="Sun Y."/>
            <person name="Barcenas-Pena A."/>
            <person name="Lumbsch H.T."/>
            <person name="Grewe F."/>
        </authorList>
    </citation>
    <scope>NUCLEOTIDE SEQUENCE [LARGE SCALE GENOMIC DNA]</scope>
    <source>
        <strain evidence="1 2">Grewe 0041</strain>
    </source>
</reference>
<gene>
    <name evidence="1" type="ORF">ABVK25_002851</name>
</gene>
<evidence type="ECO:0000313" key="2">
    <source>
        <dbReference type="Proteomes" id="UP001590951"/>
    </source>
</evidence>
<dbReference type="EMBL" id="JBHFEH010000006">
    <property type="protein sequence ID" value="KAL2057112.1"/>
    <property type="molecule type" value="Genomic_DNA"/>
</dbReference>
<proteinExistence type="predicted"/>
<protein>
    <submittedName>
        <fullName evidence="1">Uncharacterized protein</fullName>
    </submittedName>
</protein>
<organism evidence="1 2">
    <name type="scientific">Lepraria finkii</name>
    <dbReference type="NCBI Taxonomy" id="1340010"/>
    <lineage>
        <taxon>Eukaryota</taxon>
        <taxon>Fungi</taxon>
        <taxon>Dikarya</taxon>
        <taxon>Ascomycota</taxon>
        <taxon>Pezizomycotina</taxon>
        <taxon>Lecanoromycetes</taxon>
        <taxon>OSLEUM clade</taxon>
        <taxon>Lecanoromycetidae</taxon>
        <taxon>Lecanorales</taxon>
        <taxon>Lecanorineae</taxon>
        <taxon>Stereocaulaceae</taxon>
        <taxon>Lepraria</taxon>
    </lineage>
</organism>
<accession>A0ABR4BH08</accession>
<evidence type="ECO:0000313" key="1">
    <source>
        <dbReference type="EMBL" id="KAL2057112.1"/>
    </source>
</evidence>
<name>A0ABR4BH08_9LECA</name>
<dbReference type="Proteomes" id="UP001590951">
    <property type="component" value="Unassembled WGS sequence"/>
</dbReference>